<feature type="domain" description="LamG-like jellyroll fold" evidence="4">
    <location>
        <begin position="1751"/>
        <end position="1895"/>
    </location>
</feature>
<name>A0A8J7WHT8_9ACTN</name>
<dbReference type="RefSeq" id="WP_211465047.1">
    <property type="nucleotide sequence ID" value="NZ_JAGSXH010000011.1"/>
</dbReference>
<dbReference type="Proteomes" id="UP000677913">
    <property type="component" value="Unassembled WGS sequence"/>
</dbReference>
<evidence type="ECO:0000256" key="1">
    <source>
        <dbReference type="ARBA" id="ARBA00022729"/>
    </source>
</evidence>
<feature type="domain" description="LamG-like jellyroll fold" evidence="4">
    <location>
        <begin position="769"/>
        <end position="912"/>
    </location>
</feature>
<dbReference type="Gene3D" id="2.60.120.200">
    <property type="match status" value="2"/>
</dbReference>
<dbReference type="InterPro" id="IPR006558">
    <property type="entry name" value="LamG-like"/>
</dbReference>
<reference evidence="5" key="1">
    <citation type="submission" date="2021-04" db="EMBL/GenBank/DDBJ databases">
        <title>Genome based classification of Actinospica acidithermotolerans sp. nov., an actinobacterium isolated from an Indonesian hot spring.</title>
        <authorList>
            <person name="Kusuma A.B."/>
            <person name="Putra K.E."/>
            <person name="Nafisah S."/>
            <person name="Loh J."/>
            <person name="Nouioui I."/>
            <person name="Goodfellow M."/>
        </authorList>
    </citation>
    <scope>NUCLEOTIDE SEQUENCE</scope>
    <source>
        <strain evidence="5">DSM 45618</strain>
    </source>
</reference>
<evidence type="ECO:0000313" key="6">
    <source>
        <dbReference type="Proteomes" id="UP000677913"/>
    </source>
</evidence>
<gene>
    <name evidence="5" type="ORF">KGA66_05095</name>
</gene>
<evidence type="ECO:0000256" key="3">
    <source>
        <dbReference type="SAM" id="MobiDB-lite"/>
    </source>
</evidence>
<dbReference type="InterPro" id="IPR013320">
    <property type="entry name" value="ConA-like_dom_sf"/>
</dbReference>
<accession>A0A8J7WHT8</accession>
<dbReference type="SUPFAM" id="SSF49899">
    <property type="entry name" value="Concanavalin A-like lectins/glucanases"/>
    <property type="match status" value="2"/>
</dbReference>
<dbReference type="SMART" id="SM00560">
    <property type="entry name" value="LamGL"/>
    <property type="match status" value="2"/>
</dbReference>
<comment type="caution">
    <text evidence="5">The sequence shown here is derived from an EMBL/GenBank/DDBJ whole genome shotgun (WGS) entry which is preliminary data.</text>
</comment>
<evidence type="ECO:0000313" key="5">
    <source>
        <dbReference type="EMBL" id="MBS2962411.1"/>
    </source>
</evidence>
<sequence>MTAGVLTASPAVAATSKQSPANSTGNPVTAPAGAEKLPADAPKLPDGHGPTPAEQRAMEAAAAKARTSGKPVVVDALTTPTVQVVALPGGGFQMADNPAPVRAQTHSVWAPIDTTPRKNPDGTFSPANIAYAKVTFGAAGSHVLATTATPDGGSYQLSWPTALPAPTAAGSTLTYRGVLPGVDLLIAANASGGFSDTLVVRDAKAAANPALAKLVLPVRATGRADARSRTLATSPAGMALSAAGALMWDSSTGPGRQAHADPSTAHAPGQAARTAVIGMSATGQALTLTPDLRLLHGPGTIFPLYIDPSYTWHNSGTLGTQYFDEVKQYGPCAGQAETNNSGSGGDYGQLGVGYTSSGYPNYSTCSGDQRTFYQWKLPSYINQAHINTATVGVTEVWQASFSCSYSHTINLHWSGGIGTGTNWSNQPGYMTGADSFNASTSIGSAYNPNGCQNPTSSTAGFNVQGPLQISANGNASQITFALTNDSDETHYNGTGFARYADNPTLQIQYGHTPTTPAASQLTASTSGSNTVPCTTAAPYPFVGTTIASNGITLTGANLTSPDADPLQANFKYWLTLTPGTTYTASSAFGITNGQSASIKLPSSFTSTLTNGTNVSWQMQTTNLQWPSGWSPVCTFTAEPTAPAPPTIAANTTYPAGVTGATADTAATFQITGDPTGATAAKFYYNLDQGTTTNGTPVGQIAMPVGTTASSPTHRWLLSGAGSDSVGSSTVTLAAGAGWGTDANRQNVMNSTSATNSYASAGGPLLNTTASYSVSAWVKLTSTSGDAVAVSQAGTNIGAFFLGYDANKTGWCFYGYNGDVRSSGLTNWPGVCPTTDHPTLNVWTLITGVYDASAKTRALYVNGTLIGTGPDTTAFATSGALTIGDERYNATAAFNFPGQISDVQTYSRALTGTEVSAMYNTNNTNVTITPPSPGPHTLNVEAVDAAGDVSSTASYSFIAKTHAGASCQTLAQCFDNTAISSDSAPSQANADGAGNGLSVTDLGNAGWSSNGHVTIDGANLTLPTFGSGQADNVIAQNQVINYSYPVPTTGASSLMFLTTATNGGYVDPGQITGDDTAPFIGAGTGVAGERCFTGTIDNGYCAPSGVITYAAGCAAATNNNQSYDLTVPDWTAGPSSPAAVALPHLNNPNGQKAKTAYLYPFAIPLYPGCTVQSITLPDNSTINGSTSAIHLFALGTRNTTTGTVESDGTTHATDSGKTWTGAWAEDTEGNYDFETGSFSNQSFRVMVQPSVTGNVVRVKLDNALGTSTLHIGHATVALAAGNDINASAATASGSTPVNLTFANSPSTVIPEGGMVFSDPLSFNVTSGQWLDVSFYLSSTAANLVQHSWATDAYEYAAPVGSGDHTADSAATAYTASGNVNGTFTDLVTGLDVETAGMPTQVVLGDNLIDAWQNNTAPLSPNQGAALRLTDDLANATPTTPAPWGTINAGIESNQIAVDNPETLTNVGAVGGPSASSRIDRDVLDEPGINTVILNQGLEDALSAPNILNGNLTLDQVTSNLEGAMTGLVGELAATATTSSGTGFINTVALGLTPCGGYNGSGSTGTGTNANDPCNANVETVRTALNGNLSSGTGLGLSPYGSGSASFFYVDPDPVIGATADNPVQLVPAAQVGTSRNNSPADPVNLTNAGIGALTNAILANQDVWQLTDGTGGNPAAQATDSAPTHYSNAYLTGTDPASGTNTLTLYGTEGTNYAWPTDAARVNTQDTDGTVLSLDGTAGYGAASSTLINTLGSYSISAWIDPTSAGSAQVVAAECGNNHCALYFGLDSNGHWQIGGQGSDTASDNTYYGATVASTAANNTWTHLVATFNAVTDTYSLYVNGTLAATATGRPTGWAATGPFTVGALNLLGNGTPMVNHYLSGKVSDVQAFNYTLTAPQITALYDQIQ</sequence>
<dbReference type="Pfam" id="PF13385">
    <property type="entry name" value="Laminin_G_3"/>
    <property type="match status" value="2"/>
</dbReference>
<feature type="region of interest" description="Disordered" evidence="3">
    <location>
        <begin position="1"/>
        <end position="54"/>
    </location>
</feature>
<dbReference type="PANTHER" id="PTHR43784:SF2">
    <property type="entry name" value="GDSL-LIKE LIPASE_ACYLHYDROLASE, PUTATIVE (AFU_ORTHOLOGUE AFUA_2G00820)-RELATED"/>
    <property type="match status" value="1"/>
</dbReference>
<keyword evidence="2" id="KW-1015">Disulfide bond</keyword>
<dbReference type="InterPro" id="IPR053140">
    <property type="entry name" value="GDSL_Rv0518-like"/>
</dbReference>
<dbReference type="PANTHER" id="PTHR43784">
    <property type="entry name" value="GDSL-LIKE LIPASE/ACYLHYDROLASE, PUTATIVE (AFU_ORTHOLOGUE AFUA_2G00820)-RELATED"/>
    <property type="match status" value="1"/>
</dbReference>
<protein>
    <recommendedName>
        <fullName evidence="4">LamG-like jellyroll fold domain-containing protein</fullName>
    </recommendedName>
</protein>
<keyword evidence="6" id="KW-1185">Reference proteome</keyword>
<proteinExistence type="predicted"/>
<organism evidence="5 6">
    <name type="scientific">Actinocrinis puniceicyclus</name>
    <dbReference type="NCBI Taxonomy" id="977794"/>
    <lineage>
        <taxon>Bacteria</taxon>
        <taxon>Bacillati</taxon>
        <taxon>Actinomycetota</taxon>
        <taxon>Actinomycetes</taxon>
        <taxon>Catenulisporales</taxon>
        <taxon>Actinospicaceae</taxon>
        <taxon>Actinocrinis</taxon>
    </lineage>
</organism>
<feature type="compositionally biased region" description="Polar residues" evidence="3">
    <location>
        <begin position="15"/>
        <end position="27"/>
    </location>
</feature>
<keyword evidence="1" id="KW-0732">Signal</keyword>
<dbReference type="EMBL" id="JAGSXH010000011">
    <property type="protein sequence ID" value="MBS2962411.1"/>
    <property type="molecule type" value="Genomic_DNA"/>
</dbReference>
<evidence type="ECO:0000256" key="2">
    <source>
        <dbReference type="ARBA" id="ARBA00023157"/>
    </source>
</evidence>
<evidence type="ECO:0000259" key="4">
    <source>
        <dbReference type="SMART" id="SM00560"/>
    </source>
</evidence>